<accession>A0ABW4UEK0</accession>
<comment type="caution">
    <text evidence="3">The sequence shown here is derived from an EMBL/GenBank/DDBJ whole genome shotgun (WGS) entry which is preliminary data.</text>
</comment>
<sequence length="267" mass="28400">MTIENLPACLAVTLKYEGGYSDNRNDRGNWTGGHVGVGTLKGTKYGIAAHVYPALDIKNLTLDDAKSIYERDYWKKVRGDSLPCGVDLATFDAGVMSGPRRGVRWLQGAVGAKQDGIVGNETIAKALAANGKVTIQRICAKRRGFVQSLLSSAHFGKGWSRRVAEVEAKAVTMWLTRGTGQLTEEDRAEIKQHGIAAKKKAVVRGKSAKCAAGLGAGVGIRDTILDHGPGWIVIGGVALLMIGAVVLVIKARHHKERVVAYAAAATC</sequence>
<feature type="transmembrane region" description="Helical" evidence="1">
    <location>
        <begin position="230"/>
        <end position="249"/>
    </location>
</feature>
<name>A0ABW4UEK0_9HYPH</name>
<dbReference type="EMBL" id="JBHUGZ010000016">
    <property type="protein sequence ID" value="MFD1985561.1"/>
    <property type="molecule type" value="Genomic_DNA"/>
</dbReference>
<keyword evidence="3" id="KW-0378">Hydrolase</keyword>
<protein>
    <submittedName>
        <fullName evidence="3">Glycoside hydrolase family 108 protein</fullName>
    </submittedName>
</protein>
<evidence type="ECO:0000313" key="3">
    <source>
        <dbReference type="EMBL" id="MFD1985561.1"/>
    </source>
</evidence>
<dbReference type="SUPFAM" id="SSF53955">
    <property type="entry name" value="Lysozyme-like"/>
    <property type="match status" value="1"/>
</dbReference>
<dbReference type="Gene3D" id="1.20.141.10">
    <property type="entry name" value="Chitosanase, subunit A, domain 1"/>
    <property type="match status" value="1"/>
</dbReference>
<keyword evidence="1" id="KW-0812">Transmembrane</keyword>
<keyword evidence="1" id="KW-1133">Transmembrane helix</keyword>
<organism evidence="3 4">
    <name type="scientific">Mesorhizobium newzealandense</name>
    <dbReference type="NCBI Taxonomy" id="1300302"/>
    <lineage>
        <taxon>Bacteria</taxon>
        <taxon>Pseudomonadati</taxon>
        <taxon>Pseudomonadota</taxon>
        <taxon>Alphaproteobacteria</taxon>
        <taxon>Hyphomicrobiales</taxon>
        <taxon>Phyllobacteriaceae</taxon>
        <taxon>Mesorhizobium</taxon>
    </lineage>
</organism>
<evidence type="ECO:0000259" key="2">
    <source>
        <dbReference type="Pfam" id="PF05838"/>
    </source>
</evidence>
<dbReference type="GO" id="GO:0016787">
    <property type="term" value="F:hydrolase activity"/>
    <property type="evidence" value="ECO:0007669"/>
    <property type="project" value="UniProtKB-KW"/>
</dbReference>
<dbReference type="Pfam" id="PF05838">
    <property type="entry name" value="Glyco_hydro_108"/>
    <property type="match status" value="1"/>
</dbReference>
<dbReference type="InterPro" id="IPR023346">
    <property type="entry name" value="Lysozyme-like_dom_sf"/>
</dbReference>
<evidence type="ECO:0000256" key="1">
    <source>
        <dbReference type="SAM" id="Phobius"/>
    </source>
</evidence>
<dbReference type="Proteomes" id="UP001597405">
    <property type="component" value="Unassembled WGS sequence"/>
</dbReference>
<dbReference type="InterPro" id="IPR008565">
    <property type="entry name" value="TtsA-like_GH18_dom"/>
</dbReference>
<keyword evidence="1" id="KW-0472">Membrane</keyword>
<proteinExistence type="predicted"/>
<gene>
    <name evidence="3" type="ORF">ACFSOZ_24195</name>
</gene>
<reference evidence="4" key="1">
    <citation type="journal article" date="2019" name="Int. J. Syst. Evol. Microbiol.">
        <title>The Global Catalogue of Microorganisms (GCM) 10K type strain sequencing project: providing services to taxonomists for standard genome sequencing and annotation.</title>
        <authorList>
            <consortium name="The Broad Institute Genomics Platform"/>
            <consortium name="The Broad Institute Genome Sequencing Center for Infectious Disease"/>
            <person name="Wu L."/>
            <person name="Ma J."/>
        </authorList>
    </citation>
    <scope>NUCLEOTIDE SEQUENCE [LARGE SCALE GENOMIC DNA]</scope>
    <source>
        <strain evidence="4">CGMCC 1.16225</strain>
    </source>
</reference>
<dbReference type="CDD" id="cd13926">
    <property type="entry name" value="N-acetylmuramidase_GH108"/>
    <property type="match status" value="1"/>
</dbReference>
<feature type="domain" description="TtsA-like Glycoside hydrolase family 108" evidence="2">
    <location>
        <begin position="11"/>
        <end position="98"/>
    </location>
</feature>
<keyword evidence="4" id="KW-1185">Reference proteome</keyword>
<dbReference type="RefSeq" id="WP_379101956.1">
    <property type="nucleotide sequence ID" value="NZ_JBHUGZ010000016.1"/>
</dbReference>
<evidence type="ECO:0000313" key="4">
    <source>
        <dbReference type="Proteomes" id="UP001597405"/>
    </source>
</evidence>